<dbReference type="GO" id="GO:0098703">
    <property type="term" value="P:calcium ion import across plasma membrane"/>
    <property type="evidence" value="ECO:0007669"/>
    <property type="project" value="InterPro"/>
</dbReference>
<dbReference type="STRING" id="764103.G7E571"/>
<sequence length="595" mass="63433">MQRRRGRRRLLIYAALIVAYLNHAHAQTSTLSIDLPSLTKFNVSSGDAAYFYVPAVADQPSTSSAKLPYFVTLSICRAPAAVMTSAYNLTGILATSSVLVAATQMTAAAQQAEDGRGVVSAAPLGFANMTVVQPGTNNVGLWLTVNAPYVNDTTTTSWGFELGVSTSEPLHLLDRYAAFQYADSDNVSAIMTTPTYYPSTDGTPSYELILLPSTQAPNPALAHSACYLRSVAASVNNASDIQVSLGSTTRGVVTMTAREGAQGLNLRTDGTKTQYNLAGLAPETNYTIVGLQSTDQVVNGTSGVRLFQTQYFQTKQGNNCRLVDSPPFCPAVAYAVPAPPTLPTSDLLTIYESNLNASLAGFQSTLSTFSCNISSQGMYSFVRNCDDCLLAYRNWLCSTTMPRCTDIPADLLPQAVSNTSEGQIGQITFQTSYVDGVTYSDAPIPETAQPYIIRTTPTISRTPFLSAAALANLTDTNDTLQGFDLVQPFPYGEVLPCLSVCELVQASCPFPLFGWTCPLPGITAEGSYGAMQALPAPQRAGGDARSTLMQADDRYGNVYCNSLDVNVLLAKRSSSPNLAASLTLLMTCFALSLML</sequence>
<dbReference type="Proteomes" id="UP000009131">
    <property type="component" value="Unassembled WGS sequence"/>
</dbReference>
<proteinExistence type="predicted"/>
<protein>
    <recommendedName>
        <fullName evidence="4">FZ domain-containing protein</fullName>
    </recommendedName>
</protein>
<keyword evidence="3" id="KW-1185">Reference proteome</keyword>
<dbReference type="PANTHER" id="PTHR39142:SF1">
    <property type="entry name" value="AEL197CP"/>
    <property type="match status" value="1"/>
</dbReference>
<organism evidence="2 3">
    <name type="scientific">Mixia osmundae (strain CBS 9802 / IAM 14324 / JCM 22182 / KY 12970)</name>
    <dbReference type="NCBI Taxonomy" id="764103"/>
    <lineage>
        <taxon>Eukaryota</taxon>
        <taxon>Fungi</taxon>
        <taxon>Dikarya</taxon>
        <taxon>Basidiomycota</taxon>
        <taxon>Pucciniomycotina</taxon>
        <taxon>Mixiomycetes</taxon>
        <taxon>Mixiales</taxon>
        <taxon>Mixiaceae</taxon>
        <taxon>Mixia</taxon>
    </lineage>
</organism>
<dbReference type="OMA" id="WGNVWCN"/>
<reference evidence="2 3" key="2">
    <citation type="journal article" date="2012" name="Open Biol.">
        <title>Characteristics of nucleosomes and linker DNA regions on the genome of the basidiomycete Mixia osmundae revealed by mono- and dinucleosome mapping.</title>
        <authorList>
            <person name="Nishida H."/>
            <person name="Kondo S."/>
            <person name="Matsumoto T."/>
            <person name="Suzuki Y."/>
            <person name="Yoshikawa H."/>
            <person name="Taylor T.D."/>
            <person name="Sugiyama J."/>
        </authorList>
    </citation>
    <scope>NUCLEOTIDE SEQUENCE [LARGE SCALE GENOMIC DNA]</scope>
    <source>
        <strain evidence="3">CBS 9802 / IAM 14324 / JCM 22182 / KY 12970</strain>
    </source>
</reference>
<dbReference type="InterPro" id="IPR024338">
    <property type="entry name" value="MID1/Yam8"/>
</dbReference>
<dbReference type="OrthoDB" id="5405745at2759"/>
<dbReference type="FunCoup" id="G7E571">
    <property type="interactions" value="56"/>
</dbReference>
<dbReference type="Pfam" id="PF12929">
    <property type="entry name" value="Mid1"/>
    <property type="match status" value="1"/>
</dbReference>
<dbReference type="GO" id="GO:0005262">
    <property type="term" value="F:calcium channel activity"/>
    <property type="evidence" value="ECO:0007669"/>
    <property type="project" value="InterPro"/>
</dbReference>
<gene>
    <name evidence="2" type="primary">Mo04661</name>
    <name evidence="2" type="ORF">E5Q_04661</name>
</gene>
<accession>G7E571</accession>
<dbReference type="InParanoid" id="G7E571"/>
<keyword evidence="1" id="KW-0732">Signal</keyword>
<comment type="caution">
    <text evidence="2">The sequence shown here is derived from an EMBL/GenBank/DDBJ whole genome shotgun (WGS) entry which is preliminary data.</text>
</comment>
<feature type="signal peptide" evidence="1">
    <location>
        <begin position="1"/>
        <end position="26"/>
    </location>
</feature>
<evidence type="ECO:0000256" key="1">
    <source>
        <dbReference type="SAM" id="SignalP"/>
    </source>
</evidence>
<dbReference type="HOGENOM" id="CLU_454307_0_0_1"/>
<name>G7E571_MIXOS</name>
<dbReference type="AlphaFoldDB" id="G7E571"/>
<reference evidence="2 3" key="1">
    <citation type="journal article" date="2011" name="J. Gen. Appl. Microbiol.">
        <title>Draft genome sequencing of the enigmatic basidiomycete Mixia osmundae.</title>
        <authorList>
            <person name="Nishida H."/>
            <person name="Nagatsuka Y."/>
            <person name="Sugiyama J."/>
        </authorList>
    </citation>
    <scope>NUCLEOTIDE SEQUENCE [LARGE SCALE GENOMIC DNA]</scope>
    <source>
        <strain evidence="3">CBS 9802 / IAM 14324 / JCM 22182 / KY 12970</strain>
    </source>
</reference>
<evidence type="ECO:0008006" key="4">
    <source>
        <dbReference type="Google" id="ProtNLM"/>
    </source>
</evidence>
<evidence type="ECO:0000313" key="2">
    <source>
        <dbReference type="EMBL" id="GAA97981.1"/>
    </source>
</evidence>
<dbReference type="RefSeq" id="XP_014571254.1">
    <property type="nucleotide sequence ID" value="XM_014715768.1"/>
</dbReference>
<feature type="chain" id="PRO_5009955745" description="FZ domain-containing protein" evidence="1">
    <location>
        <begin position="27"/>
        <end position="595"/>
    </location>
</feature>
<dbReference type="PANTHER" id="PTHR39142">
    <property type="entry name" value="MID1P"/>
    <property type="match status" value="1"/>
</dbReference>
<dbReference type="eggNOG" id="ENOG502QTEW">
    <property type="taxonomic scope" value="Eukaryota"/>
</dbReference>
<evidence type="ECO:0000313" key="3">
    <source>
        <dbReference type="Proteomes" id="UP000009131"/>
    </source>
</evidence>
<dbReference type="EMBL" id="BABT02000148">
    <property type="protein sequence ID" value="GAA97981.1"/>
    <property type="molecule type" value="Genomic_DNA"/>
</dbReference>